<dbReference type="PANTHER" id="PTHR43123">
    <property type="entry name" value="POLYSACCHARIDE DEACETYLASE-RELATED"/>
    <property type="match status" value="1"/>
</dbReference>
<dbReference type="NCBIfam" id="TIGR03212">
    <property type="entry name" value="uraD_N-term-dom"/>
    <property type="match status" value="1"/>
</dbReference>
<dbReference type="InterPro" id="IPR018020">
    <property type="entry name" value="OHCU_decarboxylase"/>
</dbReference>
<dbReference type="InterPro" id="IPR036778">
    <property type="entry name" value="OHCU_decarboxylase_sf"/>
</dbReference>
<dbReference type="AlphaFoldDB" id="A0A3A1WKY0"/>
<dbReference type="CDD" id="cd10977">
    <property type="entry name" value="CE4_PuuE_SpCDA1"/>
    <property type="match status" value="1"/>
</dbReference>
<evidence type="ECO:0000256" key="2">
    <source>
        <dbReference type="ARBA" id="ARBA00010973"/>
    </source>
</evidence>
<evidence type="ECO:0000256" key="6">
    <source>
        <dbReference type="SAM" id="MobiDB-lite"/>
    </source>
</evidence>
<keyword evidence="9" id="KW-1185">Reference proteome</keyword>
<dbReference type="PANTHER" id="PTHR43123:SF1">
    <property type="entry name" value="POLYSACCHARIDE DEACETYLASE-RELATED"/>
    <property type="match status" value="1"/>
</dbReference>
<evidence type="ECO:0000313" key="8">
    <source>
        <dbReference type="EMBL" id="RIY00121.1"/>
    </source>
</evidence>
<dbReference type="NCBIfam" id="TIGR03164">
    <property type="entry name" value="UHCUDC"/>
    <property type="match status" value="1"/>
</dbReference>
<feature type="compositionally biased region" description="Basic and acidic residues" evidence="6">
    <location>
        <begin position="7"/>
        <end position="17"/>
    </location>
</feature>
<dbReference type="UniPathway" id="UPA00394">
    <property type="reaction ID" value="UER00652"/>
</dbReference>
<dbReference type="RefSeq" id="WP_119540432.1">
    <property type="nucleotide sequence ID" value="NZ_QYRN01000006.1"/>
</dbReference>
<evidence type="ECO:0000313" key="9">
    <source>
        <dbReference type="Proteomes" id="UP000265750"/>
    </source>
</evidence>
<dbReference type="Pfam" id="PF09349">
    <property type="entry name" value="OHCU_decarbox"/>
    <property type="match status" value="1"/>
</dbReference>
<dbReference type="SUPFAM" id="SSF88713">
    <property type="entry name" value="Glycoside hydrolase/deacetylase"/>
    <property type="match status" value="1"/>
</dbReference>
<dbReference type="InterPro" id="IPR017580">
    <property type="entry name" value="OHCU_decarboxylase-1"/>
</dbReference>
<evidence type="ECO:0000256" key="5">
    <source>
        <dbReference type="ARBA" id="ARBA00032976"/>
    </source>
</evidence>
<feature type="domain" description="NodB homology" evidence="7">
    <location>
        <begin position="74"/>
        <end position="291"/>
    </location>
</feature>
<dbReference type="GO" id="GO:0000255">
    <property type="term" value="P:allantoin metabolic process"/>
    <property type="evidence" value="ECO:0007669"/>
    <property type="project" value="InterPro"/>
</dbReference>
<evidence type="ECO:0000256" key="1">
    <source>
        <dbReference type="ARBA" id="ARBA00003236"/>
    </source>
</evidence>
<feature type="region of interest" description="Disordered" evidence="6">
    <location>
        <begin position="1"/>
        <end position="25"/>
    </location>
</feature>
<dbReference type="GO" id="GO:0006144">
    <property type="term" value="P:purine nucleobase metabolic process"/>
    <property type="evidence" value="ECO:0007669"/>
    <property type="project" value="UniProtKB-KW"/>
</dbReference>
<dbReference type="GO" id="GO:0005975">
    <property type="term" value="P:carbohydrate metabolic process"/>
    <property type="evidence" value="ECO:0007669"/>
    <property type="project" value="InterPro"/>
</dbReference>
<keyword evidence="4" id="KW-0659">Purine metabolism</keyword>
<sequence length="479" mass="53525">MTTPYPRDMRGHGRHAPDPQWPNPGGSGPAKICVQFVVNYEEGGENAVIHGDKASEAFLSEIVGAAPWPGQRHMNMESIYEYGARAGFWRLWRLFTERAMPVTVYGVATALERSPEQVAAMREAGWEIASHGLKWIDYRDHAWDAERADMDEALALHEAVTGEAPLGWYTGRSSEHTLELAAERDFLYVSDTYADDLPYWQETRSKPLLVLPYTLDSNDMRFATPQGFNTGEHFFSYLKDAFDALYQEGEAGAAKMLNVGLHCRLAGRPGRSAALARFLDYVRSKPDVWVATRADIARHWRARFPYRETIAPSRMERSVFLDLFGGIYEHSPFLAQRAYDRGLGRAHDTAEGLAAALAVQFRRATREERLGVLRAHPDLAGRLALAGELTAESSAEQASVGLDRLTPDELARFTDLNARYQARFGFPFIVAVRGLTKDDVLAAFEDRLGNDQETEIRTACAQVERIARLRLDAILGSGA</sequence>
<organism evidence="8 9">
    <name type="scientific">Aureimonas flava</name>
    <dbReference type="NCBI Taxonomy" id="2320271"/>
    <lineage>
        <taxon>Bacteria</taxon>
        <taxon>Pseudomonadati</taxon>
        <taxon>Pseudomonadota</taxon>
        <taxon>Alphaproteobacteria</taxon>
        <taxon>Hyphomicrobiales</taxon>
        <taxon>Aurantimonadaceae</taxon>
        <taxon>Aureimonas</taxon>
    </lineage>
</organism>
<accession>A0A3A1WKY0</accession>
<dbReference type="Gene3D" id="3.20.20.370">
    <property type="entry name" value="Glycoside hydrolase/deacetylase"/>
    <property type="match status" value="1"/>
</dbReference>
<dbReference type="InterPro" id="IPR011330">
    <property type="entry name" value="Glyco_hydro/deAcase_b/a-brl"/>
</dbReference>
<comment type="function">
    <text evidence="1">Is involved in generating a small heat-stable compound (Nod), an acylated oligomer of N-acetylglucosamine, that stimulates mitosis in various plant protoplasts.</text>
</comment>
<dbReference type="InterPro" id="IPR002509">
    <property type="entry name" value="NODB_dom"/>
</dbReference>
<dbReference type="InterPro" id="IPR017625">
    <property type="entry name" value="PuuE"/>
</dbReference>
<dbReference type="PROSITE" id="PS51677">
    <property type="entry name" value="NODB"/>
    <property type="match status" value="1"/>
</dbReference>
<name>A0A3A1WKY0_9HYPH</name>
<comment type="caution">
    <text evidence="8">The sequence shown here is derived from an EMBL/GenBank/DDBJ whole genome shotgun (WGS) entry which is preliminary data.</text>
</comment>
<dbReference type="EMBL" id="QYRN01000006">
    <property type="protein sequence ID" value="RIY00121.1"/>
    <property type="molecule type" value="Genomic_DNA"/>
</dbReference>
<evidence type="ECO:0000256" key="4">
    <source>
        <dbReference type="ARBA" id="ARBA00022631"/>
    </source>
</evidence>
<dbReference type="Gene3D" id="1.10.3330.10">
    <property type="entry name" value="Oxo-4-hydroxy-4-carboxy-5-ureidoimidazoline decarboxylase"/>
    <property type="match status" value="1"/>
</dbReference>
<dbReference type="OrthoDB" id="9787041at2"/>
<proteinExistence type="inferred from homology"/>
<dbReference type="GO" id="GO:0019628">
    <property type="term" value="P:urate catabolic process"/>
    <property type="evidence" value="ECO:0007669"/>
    <property type="project" value="UniProtKB-UniPathway"/>
</dbReference>
<dbReference type="SUPFAM" id="SSF158694">
    <property type="entry name" value="UraD-Like"/>
    <property type="match status" value="1"/>
</dbReference>
<evidence type="ECO:0000256" key="3">
    <source>
        <dbReference type="ARBA" id="ARBA00020071"/>
    </source>
</evidence>
<dbReference type="Proteomes" id="UP000265750">
    <property type="component" value="Unassembled WGS sequence"/>
</dbReference>
<dbReference type="Pfam" id="PF01522">
    <property type="entry name" value="Polysacc_deac_1"/>
    <property type="match status" value="1"/>
</dbReference>
<comment type="similarity">
    <text evidence="2">Belongs to the polysaccharide deacetylase family.</text>
</comment>
<dbReference type="GO" id="GO:0016810">
    <property type="term" value="F:hydrolase activity, acting on carbon-nitrogen (but not peptide) bonds"/>
    <property type="evidence" value="ECO:0007669"/>
    <property type="project" value="InterPro"/>
</dbReference>
<evidence type="ECO:0000259" key="7">
    <source>
        <dbReference type="PROSITE" id="PS51677"/>
    </source>
</evidence>
<gene>
    <name evidence="8" type="primary">puuE</name>
    <name evidence="8" type="ORF">D3218_12565</name>
</gene>
<reference evidence="9" key="1">
    <citation type="submission" date="2018-09" db="EMBL/GenBank/DDBJ databases">
        <authorList>
            <person name="Tuo L."/>
        </authorList>
    </citation>
    <scope>NUCLEOTIDE SEQUENCE [LARGE SCALE GENOMIC DNA]</scope>
    <source>
        <strain evidence="9">M2BS4Y-1</strain>
    </source>
</reference>
<protein>
    <recommendedName>
        <fullName evidence="3">Chitooligosaccharide deacetylase</fullName>
    </recommendedName>
    <alternativeName>
        <fullName evidence="5">Nodulation protein B</fullName>
    </alternativeName>
</protein>